<sequence>VSREIQTCDHHSGKTEQKPAGDAWKAQPKVAAHLDLRCKVGSFHCRGHGWPMLLAEMLSEALHQACSIAKDDIVIRCVQLRAASQQRSGLVSGFLEATEKLELEAKVASDSSDDEKDGCRRGLSDILSETPLASYTVEMEVILHDARDASQELKRVATSLRKFHSQAVRRKFGTLPFFREFDFDIGIQLFRSSSCHLGSSNKPLEEHMRPCRRINASPLIHQYSPVVLAGPSVQSQVDILDDFIVFDGYTNIVQRGRAPLEYGPPVAEQQIRAWFLEALDFHLKEENLEVSSIPDASGTALAIRTGNLSISTDSGFVRTLKPSEAGAEAARVASGFLAYAIDFEVRPDKGRTQTTRPVCNEDSSAVPNGRYVLWTKTDADFHESHASSTEVALADQKLKFYRHFEFDHGIQLDLIRHQKSRSIGEQTHCEPCEAGLSADATKFSSTPRTFTVGVRFHSAGCTEATAKPTTSAVKISMAALLGLEPCQMEIASVEMKATWCEAELQIRTLTHAPAVAETEALGTKLASLHQNGICRSFENCNKDAQPELAVAPLGEREQQQLKAELERKTGFSRQLRMTSLRQSSGSAILDFAIIGLRKERAGLLKAFWDAALDHSTSVTEQWSGRVVDVKMVEAAQLRSSCPTGSLRSFASETSAISATLGLREAIKDYIHLCRTGGTGSLERQVGLLKHILEILNKIEIPAGVASPCVVQHKHHLAKHGVAASLLQSFSSVLLEVVERHGTLGHQEERAIKGYFLSQDWRPEEMRYALRALTWVLADDTSKAGKGCAHVRPGSRSTLQAALLDRAAGLAEVIRIYQRFLASLHEEDLLCGIYRPCSVLQNLLLALQGIQSKPCAATLHAWLAGTDFLERLGRMLEAGRYRMAYGHAVALVFQVATQMTCKAYIARMDLEPKHSATICENVNKLMKVMQMWSNINRPNPSGTWSKSLQEAMDTSLPEFVDLLEQLLPAAHAPSPVDKLKEWTRTESDNINVILGLRSSPPPRPMPSFCKCEV</sequence>
<comment type="caution">
    <text evidence="2">The sequence shown here is derived from an EMBL/GenBank/DDBJ whole genome shotgun (WGS) entry which is preliminary data.</text>
</comment>
<keyword evidence="3" id="KW-1185">Reference proteome</keyword>
<name>A0A812VVQ1_9DINO</name>
<feature type="compositionally biased region" description="Basic and acidic residues" evidence="1">
    <location>
        <begin position="1"/>
        <end position="19"/>
    </location>
</feature>
<evidence type="ECO:0000256" key="1">
    <source>
        <dbReference type="SAM" id="MobiDB-lite"/>
    </source>
</evidence>
<reference evidence="2" key="1">
    <citation type="submission" date="2021-02" db="EMBL/GenBank/DDBJ databases">
        <authorList>
            <person name="Dougan E. K."/>
            <person name="Rhodes N."/>
            <person name="Thang M."/>
            <person name="Chan C."/>
        </authorList>
    </citation>
    <scope>NUCLEOTIDE SEQUENCE</scope>
</reference>
<dbReference type="AlphaFoldDB" id="A0A812VVQ1"/>
<organism evidence="2 3">
    <name type="scientific">Symbiodinium necroappetens</name>
    <dbReference type="NCBI Taxonomy" id="1628268"/>
    <lineage>
        <taxon>Eukaryota</taxon>
        <taxon>Sar</taxon>
        <taxon>Alveolata</taxon>
        <taxon>Dinophyceae</taxon>
        <taxon>Suessiales</taxon>
        <taxon>Symbiodiniaceae</taxon>
        <taxon>Symbiodinium</taxon>
    </lineage>
</organism>
<evidence type="ECO:0000313" key="3">
    <source>
        <dbReference type="Proteomes" id="UP000601435"/>
    </source>
</evidence>
<dbReference type="Proteomes" id="UP000601435">
    <property type="component" value="Unassembled WGS sequence"/>
</dbReference>
<feature type="region of interest" description="Disordered" evidence="1">
    <location>
        <begin position="1"/>
        <end position="23"/>
    </location>
</feature>
<protein>
    <submittedName>
        <fullName evidence="2">ACP5 protein</fullName>
    </submittedName>
</protein>
<accession>A0A812VVQ1</accession>
<proteinExistence type="predicted"/>
<dbReference type="OrthoDB" id="430345at2759"/>
<evidence type="ECO:0000313" key="2">
    <source>
        <dbReference type="EMBL" id="CAE7658650.1"/>
    </source>
</evidence>
<feature type="non-terminal residue" evidence="2">
    <location>
        <position position="1012"/>
    </location>
</feature>
<dbReference type="EMBL" id="CAJNJA010031587">
    <property type="protein sequence ID" value="CAE7658650.1"/>
    <property type="molecule type" value="Genomic_DNA"/>
</dbReference>
<gene>
    <name evidence="2" type="primary">ACP5</name>
    <name evidence="2" type="ORF">SNEC2469_LOCUS18670</name>
</gene>